<keyword evidence="1" id="KW-0614">Plasmid</keyword>
<organism evidence="1 2">
    <name type="scientific">Burkholderia vietnamiensis (strain G4 / LMG 22486)</name>
    <name type="common">Burkholderia cepacia (strain R1808)</name>
    <dbReference type="NCBI Taxonomy" id="269482"/>
    <lineage>
        <taxon>Bacteria</taxon>
        <taxon>Pseudomonadati</taxon>
        <taxon>Pseudomonadota</taxon>
        <taxon>Betaproteobacteria</taxon>
        <taxon>Burkholderiales</taxon>
        <taxon>Burkholderiaceae</taxon>
        <taxon>Burkholderia</taxon>
        <taxon>Burkholderia cepacia complex</taxon>
    </lineage>
</organism>
<dbReference type="AlphaFoldDB" id="A4JTB5"/>
<gene>
    <name evidence="1" type="ordered locus">Bcep1808_6626</name>
</gene>
<dbReference type="InterPro" id="IPR009003">
    <property type="entry name" value="Peptidase_S1_PA"/>
</dbReference>
<evidence type="ECO:0008006" key="3">
    <source>
        <dbReference type="Google" id="ProtNLM"/>
    </source>
</evidence>
<proteinExistence type="predicted"/>
<evidence type="ECO:0000313" key="1">
    <source>
        <dbReference type="EMBL" id="ABO59518.1"/>
    </source>
</evidence>
<dbReference type="HOGENOM" id="CLU_1025555_0_0_4"/>
<accession>A4JTB5</accession>
<dbReference type="Proteomes" id="UP000002287">
    <property type="component" value="Plasmid pBVIE01"/>
</dbReference>
<dbReference type="SUPFAM" id="SSF50494">
    <property type="entry name" value="Trypsin-like serine proteases"/>
    <property type="match status" value="2"/>
</dbReference>
<protein>
    <recommendedName>
        <fullName evidence="3">Trypsin-like peptidase domain-containing protein</fullName>
    </recommendedName>
</protein>
<name>A4JTB5_BURVG</name>
<geneLocation type="plasmid" evidence="1 2">
    <name>pBVIE01</name>
</geneLocation>
<sequence length="271" mass="29646">MDERLKQFMDDSERIRAHLRDFSVTIVTMTAEPKPAAIGSGTLVKIGERYGIFTAAHVVRDVPKERFCLVFAERQEGLNAFISSVRLDGGRAYPDGTSDLLDVAFLELSAEGVETVGRHKQFLPESRIEVGTAYRDARFVGYGTPRTLVAGSGTQLRAKPLFYVTEATSVRTNGRTIDDHIFLEYPRAGNIHLADGSAFGLKPDESRLLDDPRGISGGGIWTPRLDGGDYSNPETFALVGILAGFIPGCRHIVGNQIQHALMVINKAVEPN</sequence>
<dbReference type="KEGG" id="bvi:Bcep1808_6626"/>
<dbReference type="EMBL" id="CP000617">
    <property type="protein sequence ID" value="ABO59518.1"/>
    <property type="molecule type" value="Genomic_DNA"/>
</dbReference>
<reference evidence="1 2" key="1">
    <citation type="submission" date="2007-03" db="EMBL/GenBank/DDBJ databases">
        <title>Complete sequence of plasmid pBVIE01 of Burkholderia vietnamiensis G4.</title>
        <authorList>
            <consortium name="US DOE Joint Genome Institute"/>
            <person name="Copeland A."/>
            <person name="Lucas S."/>
            <person name="Lapidus A."/>
            <person name="Barry K."/>
            <person name="Detter J.C."/>
            <person name="Glavina del Rio T."/>
            <person name="Hammon N."/>
            <person name="Israni S."/>
            <person name="Dalin E."/>
            <person name="Tice H."/>
            <person name="Pitluck S."/>
            <person name="Chain P."/>
            <person name="Malfatti S."/>
            <person name="Shin M."/>
            <person name="Vergez L."/>
            <person name="Schmutz J."/>
            <person name="Larimer F."/>
            <person name="Land M."/>
            <person name="Hauser L."/>
            <person name="Kyrpides N."/>
            <person name="Tiedje J."/>
            <person name="Richardson P."/>
        </authorList>
    </citation>
    <scope>NUCLEOTIDE SEQUENCE [LARGE SCALE GENOMIC DNA]</scope>
    <source>
        <strain evidence="2">G4 / LMG 22486</strain>
        <plasmid evidence="1 2">pBVIE01</plasmid>
    </source>
</reference>
<evidence type="ECO:0000313" key="2">
    <source>
        <dbReference type="Proteomes" id="UP000002287"/>
    </source>
</evidence>